<evidence type="ECO:0000256" key="1">
    <source>
        <dbReference type="ARBA" id="ARBA00001966"/>
    </source>
</evidence>
<dbReference type="GO" id="GO:0051539">
    <property type="term" value="F:4 iron, 4 sulfur cluster binding"/>
    <property type="evidence" value="ECO:0007669"/>
    <property type="project" value="UniProtKB-KW"/>
</dbReference>
<dbReference type="Proteomes" id="UP000177876">
    <property type="component" value="Unassembled WGS sequence"/>
</dbReference>
<feature type="domain" description="4Fe-4S Mo/W bis-MGD-type" evidence="12">
    <location>
        <begin position="220"/>
        <end position="276"/>
    </location>
</feature>
<dbReference type="InterPro" id="IPR017896">
    <property type="entry name" value="4Fe4S_Fe-S-bd"/>
</dbReference>
<dbReference type="Gene3D" id="3.40.50.740">
    <property type="match status" value="1"/>
</dbReference>
<dbReference type="STRING" id="1797197.A2Y75_03205"/>
<dbReference type="InterPro" id="IPR017900">
    <property type="entry name" value="4Fe4S_Fe_S_CS"/>
</dbReference>
<dbReference type="CDD" id="cd00207">
    <property type="entry name" value="fer2"/>
    <property type="match status" value="1"/>
</dbReference>
<dbReference type="Gene3D" id="3.10.20.740">
    <property type="match status" value="1"/>
</dbReference>
<keyword evidence="2" id="KW-0004">4Fe-4S</keyword>
<dbReference type="Pfam" id="PF22117">
    <property type="entry name" value="Fer4_Nqo3"/>
    <property type="match status" value="1"/>
</dbReference>
<comment type="caution">
    <text evidence="14">The sequence shown here is derived from an EMBL/GenBank/DDBJ whole genome shotgun (WGS) entry which is preliminary data.</text>
</comment>
<dbReference type="GO" id="GO:0046872">
    <property type="term" value="F:metal ion binding"/>
    <property type="evidence" value="ECO:0007669"/>
    <property type="project" value="UniProtKB-KW"/>
</dbReference>
<name>A0A1F2WH04_9ACTN</name>
<dbReference type="GO" id="GO:0042773">
    <property type="term" value="P:ATP synthesis coupled electron transport"/>
    <property type="evidence" value="ECO:0007669"/>
    <property type="project" value="InterPro"/>
</dbReference>
<evidence type="ECO:0000256" key="4">
    <source>
        <dbReference type="ARBA" id="ARBA00022723"/>
    </source>
</evidence>
<evidence type="ECO:0000256" key="7">
    <source>
        <dbReference type="ARBA" id="ARBA00023004"/>
    </source>
</evidence>
<dbReference type="Pfam" id="PF00384">
    <property type="entry name" value="Molybdopterin"/>
    <property type="match status" value="1"/>
</dbReference>
<dbReference type="InterPro" id="IPR036010">
    <property type="entry name" value="2Fe-2S_ferredoxin-like_sf"/>
</dbReference>
<feature type="domain" description="2Fe-2S ferredoxin-type" evidence="10">
    <location>
        <begin position="2"/>
        <end position="80"/>
    </location>
</feature>
<dbReference type="SMART" id="SM00926">
    <property type="entry name" value="Molybdop_Fe4S4"/>
    <property type="match status" value="1"/>
</dbReference>
<dbReference type="InterPro" id="IPR001041">
    <property type="entry name" value="2Fe-2S_ferredoxin-type"/>
</dbReference>
<keyword evidence="3" id="KW-0001">2Fe-2S</keyword>
<dbReference type="InterPro" id="IPR006963">
    <property type="entry name" value="Mopterin_OxRdtase_4Fe-4S_dom"/>
</dbReference>
<sequence length="352" mass="38868">MEQVTVNIDGKEIVTSSDSTILEAAKQSGIRIPSLCYEERMEPYGACRICLVEVEGARGLLPGCYTTVTDGMVVHTNTEQLRRIRKTIIELLLSDHPQDCMTCESGGQCELQDLAYEYGVKEARFKGEQHHYDVLEDNPLIERDYDKCILCGRCIRICREVQGVGVYDFVNRGFDAVPGTPYGKGMQDTPCEFCGQCVSTCPTGALTSVMSKGKGRGWQVEKVRTTCAYCGCGCQLDLHVRDGEIVEVSSPVMVGAGQGNLCVKGRYGYGFVNHEDRLTKPLIRKDGELVETTWDEALWVIADRMNKAISEDGPDSVAFLSSARCTNEENYLLQKLARAGVGTNNVDHCARL</sequence>
<dbReference type="Pfam" id="PF04879">
    <property type="entry name" value="Molybdop_Fe4S4"/>
    <property type="match status" value="1"/>
</dbReference>
<dbReference type="SUPFAM" id="SSF53706">
    <property type="entry name" value="Formate dehydrogenase/DMSO reductase, domains 1-3"/>
    <property type="match status" value="1"/>
</dbReference>
<dbReference type="EMBL" id="MELK01000048">
    <property type="protein sequence ID" value="OFW56142.1"/>
    <property type="molecule type" value="Genomic_DNA"/>
</dbReference>
<evidence type="ECO:0000256" key="9">
    <source>
        <dbReference type="ARBA" id="ARBA00034078"/>
    </source>
</evidence>
<evidence type="ECO:0000259" key="11">
    <source>
        <dbReference type="PROSITE" id="PS51379"/>
    </source>
</evidence>
<dbReference type="Pfam" id="PF10588">
    <property type="entry name" value="NADH-G_4Fe-4S_3"/>
    <property type="match status" value="1"/>
</dbReference>
<evidence type="ECO:0000259" key="13">
    <source>
        <dbReference type="PROSITE" id="PS51839"/>
    </source>
</evidence>
<keyword evidence="5" id="KW-0677">Repeat</keyword>
<evidence type="ECO:0000313" key="15">
    <source>
        <dbReference type="Proteomes" id="UP000177876"/>
    </source>
</evidence>
<keyword evidence="6" id="KW-0560">Oxidoreductase</keyword>
<dbReference type="AlphaFoldDB" id="A0A1F2WH04"/>
<dbReference type="InterPro" id="IPR000283">
    <property type="entry name" value="NADH_UbQ_OxRdtase_75kDa_su_CS"/>
</dbReference>
<dbReference type="FunFam" id="3.10.20.740:FF:000005">
    <property type="entry name" value="NADH:ubiquinone oxidoreductase subunit"/>
    <property type="match status" value="1"/>
</dbReference>
<protein>
    <submittedName>
        <fullName evidence="14">NADH dehydrogenase</fullName>
    </submittedName>
</protein>
<dbReference type="FunFam" id="3.30.70.20:FF:000035">
    <property type="entry name" value="Iron hydrogenase 1"/>
    <property type="match status" value="1"/>
</dbReference>
<dbReference type="PANTHER" id="PTHR43105">
    <property type="entry name" value="RESPIRATORY NITRATE REDUCTASE"/>
    <property type="match status" value="1"/>
</dbReference>
<dbReference type="PROSITE" id="PS00198">
    <property type="entry name" value="4FE4S_FER_1"/>
    <property type="match status" value="1"/>
</dbReference>
<dbReference type="InterPro" id="IPR050123">
    <property type="entry name" value="Prok_molybdopt-oxidoreductase"/>
</dbReference>
<keyword evidence="8" id="KW-0411">Iron-sulfur</keyword>
<dbReference type="SMART" id="SM00929">
    <property type="entry name" value="NADH-G_4Fe-4S_3"/>
    <property type="match status" value="1"/>
</dbReference>
<comment type="cofactor">
    <cofactor evidence="1">
        <name>[4Fe-4S] cluster</name>
        <dbReference type="ChEBI" id="CHEBI:49883"/>
    </cofactor>
</comment>
<feature type="domain" description="4Fe-4S His(Cys)3-ligated-type" evidence="13">
    <location>
        <begin position="80"/>
        <end position="119"/>
    </location>
</feature>
<keyword evidence="4" id="KW-0479">Metal-binding</keyword>
<dbReference type="InterPro" id="IPR054351">
    <property type="entry name" value="NADH_UbQ_OxRdtase_ferredoxin"/>
</dbReference>
<dbReference type="PROSITE" id="PS51839">
    <property type="entry name" value="4FE4S_HC3"/>
    <property type="match status" value="1"/>
</dbReference>
<dbReference type="GO" id="GO:0003954">
    <property type="term" value="F:NADH dehydrogenase activity"/>
    <property type="evidence" value="ECO:0007669"/>
    <property type="project" value="TreeGrafter"/>
</dbReference>
<dbReference type="PROSITE" id="PS51669">
    <property type="entry name" value="4FE4S_MOW_BIS_MGD"/>
    <property type="match status" value="1"/>
</dbReference>
<proteinExistence type="predicted"/>
<dbReference type="Gene3D" id="3.30.70.20">
    <property type="match status" value="1"/>
</dbReference>
<dbReference type="SUPFAM" id="SSF54292">
    <property type="entry name" value="2Fe-2S ferredoxin-like"/>
    <property type="match status" value="1"/>
</dbReference>
<dbReference type="GO" id="GO:0016020">
    <property type="term" value="C:membrane"/>
    <property type="evidence" value="ECO:0007669"/>
    <property type="project" value="InterPro"/>
</dbReference>
<reference evidence="14 15" key="1">
    <citation type="journal article" date="2016" name="Nat. Commun.">
        <title>Thousands of microbial genomes shed light on interconnected biogeochemical processes in an aquifer system.</title>
        <authorList>
            <person name="Anantharaman K."/>
            <person name="Brown C.T."/>
            <person name="Hug L.A."/>
            <person name="Sharon I."/>
            <person name="Castelle C.J."/>
            <person name="Probst A.J."/>
            <person name="Thomas B.C."/>
            <person name="Singh A."/>
            <person name="Wilkins M.J."/>
            <person name="Karaoz U."/>
            <person name="Brodie E.L."/>
            <person name="Williams K.H."/>
            <person name="Hubbard S.S."/>
            <person name="Banfield J.F."/>
        </authorList>
    </citation>
    <scope>NUCLEOTIDE SEQUENCE [LARGE SCALE GENOMIC DNA]</scope>
</reference>
<evidence type="ECO:0000256" key="2">
    <source>
        <dbReference type="ARBA" id="ARBA00022485"/>
    </source>
</evidence>
<feature type="domain" description="4Fe-4S ferredoxin-type" evidence="11">
    <location>
        <begin position="183"/>
        <end position="211"/>
    </location>
</feature>
<evidence type="ECO:0000259" key="12">
    <source>
        <dbReference type="PROSITE" id="PS51669"/>
    </source>
</evidence>
<dbReference type="PROSITE" id="PS51085">
    <property type="entry name" value="2FE2S_FER_2"/>
    <property type="match status" value="1"/>
</dbReference>
<dbReference type="InterPro" id="IPR019574">
    <property type="entry name" value="NADH_UbQ_OxRdtase_Gsu_4Fe4S-bd"/>
</dbReference>
<evidence type="ECO:0000256" key="8">
    <source>
        <dbReference type="ARBA" id="ARBA00023014"/>
    </source>
</evidence>
<dbReference type="PROSITE" id="PS51379">
    <property type="entry name" value="4FE4S_FER_2"/>
    <property type="match status" value="2"/>
</dbReference>
<dbReference type="Pfam" id="PF13510">
    <property type="entry name" value="Fer2_4"/>
    <property type="match status" value="1"/>
</dbReference>
<organism evidence="14 15">
    <name type="scientific">Candidatus Solincola sediminis</name>
    <dbReference type="NCBI Taxonomy" id="1797199"/>
    <lineage>
        <taxon>Bacteria</taxon>
        <taxon>Bacillati</taxon>
        <taxon>Actinomycetota</taxon>
        <taxon>Candidatus Geothermincolia</taxon>
        <taxon>Candidatus Geothermincolales</taxon>
        <taxon>Candidatus Geothermincolaceae</taxon>
        <taxon>Candidatus Solincola</taxon>
    </lineage>
</organism>
<comment type="cofactor">
    <cofactor evidence="9">
        <name>[2Fe-2S] cluster</name>
        <dbReference type="ChEBI" id="CHEBI:190135"/>
    </cofactor>
</comment>
<dbReference type="SUPFAM" id="SSF54862">
    <property type="entry name" value="4Fe-4S ferredoxins"/>
    <property type="match status" value="1"/>
</dbReference>
<evidence type="ECO:0000256" key="5">
    <source>
        <dbReference type="ARBA" id="ARBA00022737"/>
    </source>
</evidence>
<dbReference type="GO" id="GO:0051537">
    <property type="term" value="F:2 iron, 2 sulfur cluster binding"/>
    <property type="evidence" value="ECO:0007669"/>
    <property type="project" value="UniProtKB-KW"/>
</dbReference>
<evidence type="ECO:0000259" key="10">
    <source>
        <dbReference type="PROSITE" id="PS51085"/>
    </source>
</evidence>
<evidence type="ECO:0000256" key="3">
    <source>
        <dbReference type="ARBA" id="ARBA00022714"/>
    </source>
</evidence>
<gene>
    <name evidence="14" type="ORF">A2Y75_03205</name>
</gene>
<dbReference type="InterPro" id="IPR006656">
    <property type="entry name" value="Mopterin_OxRdtase"/>
</dbReference>
<feature type="domain" description="4Fe-4S ferredoxin-type" evidence="11">
    <location>
        <begin position="139"/>
        <end position="169"/>
    </location>
</feature>
<evidence type="ECO:0000256" key="6">
    <source>
        <dbReference type="ARBA" id="ARBA00023002"/>
    </source>
</evidence>
<dbReference type="PROSITE" id="PS00641">
    <property type="entry name" value="COMPLEX1_75K_1"/>
    <property type="match status" value="1"/>
</dbReference>
<accession>A0A1F2WH04</accession>
<dbReference type="Gene3D" id="2.20.25.90">
    <property type="entry name" value="ADC-like domains"/>
    <property type="match status" value="1"/>
</dbReference>
<evidence type="ECO:0000313" key="14">
    <source>
        <dbReference type="EMBL" id="OFW56142.1"/>
    </source>
</evidence>
<dbReference type="PANTHER" id="PTHR43105:SF14">
    <property type="entry name" value="FORMATE DEHYDROGENASE H"/>
    <property type="match status" value="1"/>
</dbReference>
<dbReference type="GO" id="GO:0008137">
    <property type="term" value="F:NADH dehydrogenase (ubiquinone) activity"/>
    <property type="evidence" value="ECO:0007669"/>
    <property type="project" value="InterPro"/>
</dbReference>
<keyword evidence="7" id="KW-0408">Iron</keyword>